<name>A0A5E7VMT8_PSEFL</name>
<dbReference type="RefSeq" id="WP_150694805.1">
    <property type="nucleotide sequence ID" value="NZ_CABVJC010000012.1"/>
</dbReference>
<dbReference type="SUPFAM" id="SSF52540">
    <property type="entry name" value="P-loop containing nucleoside triphosphate hydrolases"/>
    <property type="match status" value="1"/>
</dbReference>
<evidence type="ECO:0000259" key="1">
    <source>
        <dbReference type="Pfam" id="PF07693"/>
    </source>
</evidence>
<feature type="domain" description="KAP NTPase" evidence="1">
    <location>
        <begin position="33"/>
        <end position="260"/>
    </location>
</feature>
<protein>
    <recommendedName>
        <fullName evidence="1">KAP NTPase domain-containing protein</fullName>
    </recommendedName>
</protein>
<dbReference type="OrthoDB" id="88903at2"/>
<reference evidence="2 3" key="1">
    <citation type="submission" date="2019-09" db="EMBL/GenBank/DDBJ databases">
        <authorList>
            <person name="Chandra G."/>
            <person name="Truman W A."/>
        </authorList>
    </citation>
    <scope>NUCLEOTIDE SEQUENCE [LARGE SCALE GENOMIC DNA]</scope>
    <source>
        <strain evidence="2">PS941</strain>
    </source>
</reference>
<evidence type="ECO:0000313" key="3">
    <source>
        <dbReference type="Proteomes" id="UP000326452"/>
    </source>
</evidence>
<dbReference type="Pfam" id="PF07693">
    <property type="entry name" value="KAP_NTPase"/>
    <property type="match status" value="1"/>
</dbReference>
<dbReference type="InterPro" id="IPR027417">
    <property type="entry name" value="P-loop_NTPase"/>
</dbReference>
<evidence type="ECO:0000313" key="2">
    <source>
        <dbReference type="EMBL" id="VVQ23815.1"/>
    </source>
</evidence>
<dbReference type="Gene3D" id="3.40.50.300">
    <property type="entry name" value="P-loop containing nucleotide triphosphate hydrolases"/>
    <property type="match status" value="1"/>
</dbReference>
<dbReference type="AlphaFoldDB" id="A0A5E7VMT8"/>
<accession>A0A5E7VMT8</accession>
<gene>
    <name evidence="2" type="ORF">PS941_05636</name>
</gene>
<dbReference type="InterPro" id="IPR011646">
    <property type="entry name" value="KAP_P-loop"/>
</dbReference>
<organism evidence="2 3">
    <name type="scientific">Pseudomonas fluorescens</name>
    <dbReference type="NCBI Taxonomy" id="294"/>
    <lineage>
        <taxon>Bacteria</taxon>
        <taxon>Pseudomonadati</taxon>
        <taxon>Pseudomonadota</taxon>
        <taxon>Gammaproteobacteria</taxon>
        <taxon>Pseudomonadales</taxon>
        <taxon>Pseudomonadaceae</taxon>
        <taxon>Pseudomonas</taxon>
    </lineage>
</organism>
<sequence length="463" mass="52216">MEKNSGETGIWTGDLMDRQPSAEFLTNYLLANSHVKVLNVNSPWGAGKSFFLERWSMSLAENHICVNFNAWDSDYTTEPLVALISCIEQQVVDPLALDSTAVGRGIINVGSELIKKAGPLILKGLVKKFSGVELDDLVGDGAGDAADDVIKALIEEQAETKGNVIEFRKEVTKRLQQAAADQSKKAPAFIFIDELDRCRPTYAIELLERIKHFFELEDCRFIIASDSTQLAHSIRAVYGQGFASERYLNRFFDAEFNLDNQNIFSMVHASLPQIKSLTLGINIAGEMPRMRFQSDGDPVYPQKNTVVCDFEDFSENSIIIVGLVRYFGVELRELVNYIRQIKSAADSIGGEIHFFWLAFLVFYKNSKHDSYGYLFDKEKGVSALGLFDKEKANIVTFSLTYHMETIFNFATYYMAILNADRDTLRMMGNNAEGWKSHVYFSAVNNIPVLQSYKRIVDLAHRLS</sequence>
<dbReference type="Proteomes" id="UP000326452">
    <property type="component" value="Unassembled WGS sequence"/>
</dbReference>
<proteinExistence type="predicted"/>
<dbReference type="EMBL" id="CABVJC010000012">
    <property type="protein sequence ID" value="VVQ23815.1"/>
    <property type="molecule type" value="Genomic_DNA"/>
</dbReference>